<feature type="domain" description="Glycosyltransferase 2-like" evidence="13">
    <location>
        <begin position="4"/>
        <end position="129"/>
    </location>
</feature>
<dbReference type="EC" id="2.4.1.117" evidence="4"/>
<evidence type="ECO:0000256" key="3">
    <source>
        <dbReference type="ARBA" id="ARBA00006739"/>
    </source>
</evidence>
<evidence type="ECO:0000256" key="7">
    <source>
        <dbReference type="ARBA" id="ARBA00022692"/>
    </source>
</evidence>
<keyword evidence="9" id="KW-0735">Signal-anchor</keyword>
<comment type="similarity">
    <text evidence="3">Belongs to the glycosyltransferase 2 family.</text>
</comment>
<dbReference type="CDD" id="cd04188">
    <property type="entry name" value="DPG_synthase"/>
    <property type="match status" value="1"/>
</dbReference>
<dbReference type="PANTHER" id="PTHR10859:SF91">
    <property type="entry name" value="DOLICHYL-PHOSPHATE BETA-GLUCOSYLTRANSFERASE"/>
    <property type="match status" value="1"/>
</dbReference>
<comment type="caution">
    <text evidence="14">The sequence shown here is derived from an EMBL/GenBank/DDBJ whole genome shotgun (WGS) entry which is preliminary data.</text>
</comment>
<protein>
    <recommendedName>
        <fullName evidence="4">dolichyl-phosphate beta-glucosyltransferase</fullName>
        <ecNumber evidence="4">2.4.1.117</ecNumber>
    </recommendedName>
</protein>
<organism evidence="14 15">
    <name type="scientific">Candidatus Yanofskybacteria bacterium RIFCSPHIGHO2_01_FULL_44_17</name>
    <dbReference type="NCBI Taxonomy" id="1802668"/>
    <lineage>
        <taxon>Bacteria</taxon>
        <taxon>Candidatus Yanofskyibacteriota</taxon>
    </lineage>
</organism>
<proteinExistence type="inferred from homology"/>
<dbReference type="Proteomes" id="UP000177507">
    <property type="component" value="Unassembled WGS sequence"/>
</dbReference>
<dbReference type="InterPro" id="IPR035518">
    <property type="entry name" value="DPG_synthase"/>
</dbReference>
<keyword evidence="8" id="KW-0256">Endoplasmic reticulum</keyword>
<evidence type="ECO:0000313" key="15">
    <source>
        <dbReference type="Proteomes" id="UP000177507"/>
    </source>
</evidence>
<evidence type="ECO:0000256" key="1">
    <source>
        <dbReference type="ARBA" id="ARBA00004389"/>
    </source>
</evidence>
<dbReference type="Gene3D" id="3.90.550.10">
    <property type="entry name" value="Spore Coat Polysaccharide Biosynthesis Protein SpsA, Chain A"/>
    <property type="match status" value="1"/>
</dbReference>
<evidence type="ECO:0000256" key="11">
    <source>
        <dbReference type="ARBA" id="ARBA00023136"/>
    </source>
</evidence>
<comment type="catalytic activity">
    <reaction evidence="12">
        <text>a di-trans,poly-cis-dolichyl phosphate + UDP-alpha-D-glucose = a di-trans,poly-cis-dolichyl beta-D-glucosyl phosphate + UDP</text>
        <dbReference type="Rhea" id="RHEA:15401"/>
        <dbReference type="Rhea" id="RHEA-COMP:19498"/>
        <dbReference type="Rhea" id="RHEA-COMP:19502"/>
        <dbReference type="ChEBI" id="CHEBI:57525"/>
        <dbReference type="ChEBI" id="CHEBI:57683"/>
        <dbReference type="ChEBI" id="CHEBI:58223"/>
        <dbReference type="ChEBI" id="CHEBI:58885"/>
        <dbReference type="EC" id="2.4.1.117"/>
    </reaction>
    <physiologicalReaction direction="left-to-right" evidence="12">
        <dbReference type="Rhea" id="RHEA:15402"/>
    </physiologicalReaction>
</comment>
<dbReference type="PANTHER" id="PTHR10859">
    <property type="entry name" value="GLYCOSYL TRANSFERASE"/>
    <property type="match status" value="1"/>
</dbReference>
<reference evidence="14 15" key="1">
    <citation type="journal article" date="2016" name="Nat. Commun.">
        <title>Thousands of microbial genomes shed light on interconnected biogeochemical processes in an aquifer system.</title>
        <authorList>
            <person name="Anantharaman K."/>
            <person name="Brown C.T."/>
            <person name="Hug L.A."/>
            <person name="Sharon I."/>
            <person name="Castelle C.J."/>
            <person name="Probst A.J."/>
            <person name="Thomas B.C."/>
            <person name="Singh A."/>
            <person name="Wilkins M.J."/>
            <person name="Karaoz U."/>
            <person name="Brodie E.L."/>
            <person name="Williams K.H."/>
            <person name="Hubbard S.S."/>
            <person name="Banfield J.F."/>
        </authorList>
    </citation>
    <scope>NUCLEOTIDE SEQUENCE [LARGE SCALE GENOMIC DNA]</scope>
</reference>
<comment type="pathway">
    <text evidence="2">Protein modification; protein glycosylation.</text>
</comment>
<dbReference type="AlphaFoldDB" id="A0A1F8EU54"/>
<dbReference type="InterPro" id="IPR029044">
    <property type="entry name" value="Nucleotide-diphossugar_trans"/>
</dbReference>
<evidence type="ECO:0000256" key="5">
    <source>
        <dbReference type="ARBA" id="ARBA00022676"/>
    </source>
</evidence>
<dbReference type="InterPro" id="IPR001173">
    <property type="entry name" value="Glyco_trans_2-like"/>
</dbReference>
<evidence type="ECO:0000256" key="9">
    <source>
        <dbReference type="ARBA" id="ARBA00022968"/>
    </source>
</evidence>
<comment type="subcellular location">
    <subcellularLocation>
        <location evidence="1">Endoplasmic reticulum membrane</location>
        <topology evidence="1">Single-pass membrane protein</topology>
    </subcellularLocation>
</comment>
<evidence type="ECO:0000259" key="13">
    <source>
        <dbReference type="Pfam" id="PF00535"/>
    </source>
</evidence>
<keyword evidence="11" id="KW-0472">Membrane</keyword>
<dbReference type="EMBL" id="MGJI01000029">
    <property type="protein sequence ID" value="OGN03880.1"/>
    <property type="molecule type" value="Genomic_DNA"/>
</dbReference>
<evidence type="ECO:0000256" key="4">
    <source>
        <dbReference type="ARBA" id="ARBA00012583"/>
    </source>
</evidence>
<keyword evidence="10" id="KW-1133">Transmembrane helix</keyword>
<evidence type="ECO:0000313" key="14">
    <source>
        <dbReference type="EMBL" id="OGN03880.1"/>
    </source>
</evidence>
<keyword evidence="7" id="KW-0812">Transmembrane</keyword>
<dbReference type="GO" id="GO:0004581">
    <property type="term" value="F:dolichyl-phosphate beta-glucosyltransferase activity"/>
    <property type="evidence" value="ECO:0007669"/>
    <property type="project" value="UniProtKB-EC"/>
</dbReference>
<evidence type="ECO:0000256" key="2">
    <source>
        <dbReference type="ARBA" id="ARBA00004922"/>
    </source>
</evidence>
<dbReference type="GO" id="GO:0006487">
    <property type="term" value="P:protein N-linked glycosylation"/>
    <property type="evidence" value="ECO:0007669"/>
    <property type="project" value="TreeGrafter"/>
</dbReference>
<keyword evidence="5" id="KW-0328">Glycosyltransferase</keyword>
<sequence length="239" mass="27491">MHVSVIIPAYNEEKRIEKTLLSVHEYLSRQSYDYEILVVNDGSKDQTSAIVHKLSFAVRNLRLVDNKENHGKGWVVRQGMLEAQGDYRLFMDADNSTTVDQVAGFLPFFEQGFDIVIGSRRIEGANIAVKQPWFRDFLGGAFRLVVRVLVPVGVTDSQAGFKAFSKKTAEAIFPKQTISRWAFDVEILAIARKMKFKIKETPIKWENDADSKVKLSGMIKMLFEVFRVRWNLWTNKYSF</sequence>
<evidence type="ECO:0000256" key="10">
    <source>
        <dbReference type="ARBA" id="ARBA00022989"/>
    </source>
</evidence>
<evidence type="ECO:0000256" key="6">
    <source>
        <dbReference type="ARBA" id="ARBA00022679"/>
    </source>
</evidence>
<keyword evidence="6" id="KW-0808">Transferase</keyword>
<gene>
    <name evidence="14" type="ORF">A2831_03120</name>
</gene>
<evidence type="ECO:0000256" key="8">
    <source>
        <dbReference type="ARBA" id="ARBA00022824"/>
    </source>
</evidence>
<dbReference type="SUPFAM" id="SSF53448">
    <property type="entry name" value="Nucleotide-diphospho-sugar transferases"/>
    <property type="match status" value="1"/>
</dbReference>
<evidence type="ECO:0000256" key="12">
    <source>
        <dbReference type="ARBA" id="ARBA00045097"/>
    </source>
</evidence>
<dbReference type="STRING" id="1802668.A2831_03120"/>
<name>A0A1F8EU54_9BACT</name>
<accession>A0A1F8EU54</accession>
<dbReference type="Pfam" id="PF00535">
    <property type="entry name" value="Glycos_transf_2"/>
    <property type="match status" value="1"/>
</dbReference>